<dbReference type="Pfam" id="PF04825">
    <property type="entry name" value="Rad21_Rec8_N"/>
    <property type="match status" value="1"/>
</dbReference>
<dbReference type="Proteomes" id="UP000194236">
    <property type="component" value="Unassembled WGS sequence"/>
</dbReference>
<protein>
    <submittedName>
        <fullName evidence="2">Rad21/Rec8 N terminus domain containing protein</fullName>
    </submittedName>
</protein>
<organism evidence="2 3">
    <name type="scientific">Euroglyphus maynei</name>
    <name type="common">Mayne's house dust mite</name>
    <dbReference type="NCBI Taxonomy" id="6958"/>
    <lineage>
        <taxon>Eukaryota</taxon>
        <taxon>Metazoa</taxon>
        <taxon>Ecdysozoa</taxon>
        <taxon>Arthropoda</taxon>
        <taxon>Chelicerata</taxon>
        <taxon>Arachnida</taxon>
        <taxon>Acari</taxon>
        <taxon>Acariformes</taxon>
        <taxon>Sarcoptiformes</taxon>
        <taxon>Astigmata</taxon>
        <taxon>Psoroptidia</taxon>
        <taxon>Analgoidea</taxon>
        <taxon>Pyroglyphidae</taxon>
        <taxon>Pyroglyphinae</taxon>
        <taxon>Euroglyphus</taxon>
    </lineage>
</organism>
<dbReference type="OrthoDB" id="10071381at2759"/>
<feature type="domain" description="Rad21/Rec8-like protein N-terminal" evidence="1">
    <location>
        <begin position="1"/>
        <end position="61"/>
    </location>
</feature>
<dbReference type="AlphaFoldDB" id="A0A1Y3AX31"/>
<reference evidence="2 3" key="1">
    <citation type="submission" date="2017-03" db="EMBL/GenBank/DDBJ databases">
        <title>Genome Survey of Euroglyphus maynei.</title>
        <authorList>
            <person name="Arlian L.G."/>
            <person name="Morgan M.S."/>
            <person name="Rider S.D."/>
        </authorList>
    </citation>
    <scope>NUCLEOTIDE SEQUENCE [LARGE SCALE GENOMIC DNA]</scope>
    <source>
        <strain evidence="2">Arlian Lab</strain>
        <tissue evidence="2">Whole body</tissue>
    </source>
</reference>
<dbReference type="EMBL" id="MUJZ01058404">
    <property type="protein sequence ID" value="OTF71996.1"/>
    <property type="molecule type" value="Genomic_DNA"/>
</dbReference>
<comment type="caution">
    <text evidence="2">The sequence shown here is derived from an EMBL/GenBank/DDBJ whole genome shotgun (WGS) entry which is preliminary data.</text>
</comment>
<proteinExistence type="predicted"/>
<evidence type="ECO:0000313" key="3">
    <source>
        <dbReference type="Proteomes" id="UP000194236"/>
    </source>
</evidence>
<gene>
    <name evidence="2" type="ORF">BLA29_002511</name>
</gene>
<keyword evidence="3" id="KW-1185">Reference proteome</keyword>
<evidence type="ECO:0000313" key="2">
    <source>
        <dbReference type="EMBL" id="OTF71996.1"/>
    </source>
</evidence>
<accession>A0A1Y3AX31</accession>
<name>A0A1Y3AX31_EURMA</name>
<sequence>MFFVPDILTRKGPLSVVWLAAHYDRKLTKTQIISSNIDDLIDIITSTNIKISLRITCDLMIVNFFSMNLIAVQRQFI</sequence>
<dbReference type="InterPro" id="IPR006910">
    <property type="entry name" value="Rad21_Rec8_N"/>
</dbReference>
<evidence type="ECO:0000259" key="1">
    <source>
        <dbReference type="Pfam" id="PF04825"/>
    </source>
</evidence>